<gene>
    <name evidence="5 7" type="primary">yqgF</name>
    <name evidence="7" type="ORF">ERCISPPS3390_217</name>
</gene>
<dbReference type="GO" id="GO:0005829">
    <property type="term" value="C:cytosol"/>
    <property type="evidence" value="ECO:0007669"/>
    <property type="project" value="TreeGrafter"/>
</dbReference>
<comment type="similarity">
    <text evidence="5">Belongs to the YqgF HJR family.</text>
</comment>
<dbReference type="SMART" id="SM00732">
    <property type="entry name" value="YqgFc"/>
    <property type="match status" value="1"/>
</dbReference>
<dbReference type="GO" id="GO:0004518">
    <property type="term" value="F:nuclease activity"/>
    <property type="evidence" value="ECO:0007669"/>
    <property type="project" value="UniProtKB-KW"/>
</dbReference>
<evidence type="ECO:0000259" key="6">
    <source>
        <dbReference type="SMART" id="SM00732"/>
    </source>
</evidence>
<dbReference type="Pfam" id="PF03652">
    <property type="entry name" value="RuvX"/>
    <property type="match status" value="1"/>
</dbReference>
<dbReference type="AlphaFoldDB" id="A0A451D3T3"/>
<evidence type="ECO:0000256" key="2">
    <source>
        <dbReference type="ARBA" id="ARBA00022517"/>
    </source>
</evidence>
<keyword evidence="1 5" id="KW-0963">Cytoplasm</keyword>
<dbReference type="GO" id="GO:0016788">
    <property type="term" value="F:hydrolase activity, acting on ester bonds"/>
    <property type="evidence" value="ECO:0007669"/>
    <property type="project" value="UniProtKB-UniRule"/>
</dbReference>
<dbReference type="SUPFAM" id="SSF53098">
    <property type="entry name" value="Ribonuclease H-like"/>
    <property type="match status" value="1"/>
</dbReference>
<evidence type="ECO:0000256" key="4">
    <source>
        <dbReference type="ARBA" id="ARBA00022801"/>
    </source>
</evidence>
<protein>
    <recommendedName>
        <fullName evidence="5">Putative pre-16S rRNA nuclease</fullName>
        <ecNumber evidence="5">3.1.-.-</ecNumber>
    </recommendedName>
</protein>
<dbReference type="InterPro" id="IPR037027">
    <property type="entry name" value="YqgF/RNaseH-like_dom_sf"/>
</dbReference>
<dbReference type="EC" id="3.1.-.-" evidence="5"/>
<organism evidence="7 8">
    <name type="scientific">Candidatus Erwinia haradaeae</name>
    <dbReference type="NCBI Taxonomy" id="1922217"/>
    <lineage>
        <taxon>Bacteria</taxon>
        <taxon>Pseudomonadati</taxon>
        <taxon>Pseudomonadota</taxon>
        <taxon>Gammaproteobacteria</taxon>
        <taxon>Enterobacterales</taxon>
        <taxon>Erwiniaceae</taxon>
        <taxon>Erwinia</taxon>
    </lineage>
</organism>
<dbReference type="InterPro" id="IPR012337">
    <property type="entry name" value="RNaseH-like_sf"/>
</dbReference>
<dbReference type="NCBIfam" id="TIGR00250">
    <property type="entry name" value="RNAse_H_YqgF"/>
    <property type="match status" value="1"/>
</dbReference>
<dbReference type="InterPro" id="IPR005227">
    <property type="entry name" value="YqgF"/>
</dbReference>
<feature type="domain" description="YqgF/RNase H-like" evidence="6">
    <location>
        <begin position="5"/>
        <end position="105"/>
    </location>
</feature>
<keyword evidence="3 5" id="KW-0540">Nuclease</keyword>
<evidence type="ECO:0000256" key="1">
    <source>
        <dbReference type="ARBA" id="ARBA00022490"/>
    </source>
</evidence>
<dbReference type="Gene3D" id="3.30.420.140">
    <property type="entry name" value="YqgF/RNase H-like domain"/>
    <property type="match status" value="1"/>
</dbReference>
<comment type="function">
    <text evidence="5">Could be a nuclease involved in processing of the 5'-end of pre-16S rRNA.</text>
</comment>
<dbReference type="InterPro" id="IPR006641">
    <property type="entry name" value="YqgF/RNaseH-like_dom"/>
</dbReference>
<comment type="subcellular location">
    <subcellularLocation>
        <location evidence="5">Cytoplasm</location>
    </subcellularLocation>
</comment>
<dbReference type="PANTHER" id="PTHR33317:SF4">
    <property type="entry name" value="POLYNUCLEOTIDYL TRANSFERASE, RIBONUCLEASE H-LIKE SUPERFAMILY PROTEIN"/>
    <property type="match status" value="1"/>
</dbReference>
<reference evidence="7 8" key="1">
    <citation type="submission" date="2019-02" db="EMBL/GenBank/DDBJ databases">
        <authorList>
            <person name="Manzano-Marin A."/>
            <person name="Manzano-Marin A."/>
        </authorList>
    </citation>
    <scope>NUCLEOTIDE SEQUENCE [LARGE SCALE GENOMIC DNA]</scope>
    <source>
        <strain evidence="7 8">ErCisplendens/pseudotsugae</strain>
    </source>
</reference>
<dbReference type="GO" id="GO:0000967">
    <property type="term" value="P:rRNA 5'-end processing"/>
    <property type="evidence" value="ECO:0007669"/>
    <property type="project" value="UniProtKB-UniRule"/>
</dbReference>
<keyword evidence="4 5" id="KW-0378">Hydrolase</keyword>
<evidence type="ECO:0000256" key="3">
    <source>
        <dbReference type="ARBA" id="ARBA00022722"/>
    </source>
</evidence>
<dbReference type="Proteomes" id="UP000294338">
    <property type="component" value="Chromosome 1"/>
</dbReference>
<name>A0A451D3T3_9GAMM</name>
<evidence type="ECO:0000313" key="7">
    <source>
        <dbReference type="EMBL" id="VFP80353.1"/>
    </source>
</evidence>
<accession>A0A451D3T3</accession>
<proteinExistence type="inferred from homology"/>
<dbReference type="PANTHER" id="PTHR33317">
    <property type="entry name" value="POLYNUCLEOTIDYL TRANSFERASE, RIBONUCLEASE H-LIKE SUPERFAMILY PROTEIN"/>
    <property type="match status" value="1"/>
</dbReference>
<dbReference type="HAMAP" id="MF_00651">
    <property type="entry name" value="Nuclease_YqgF"/>
    <property type="match status" value="1"/>
</dbReference>
<evidence type="ECO:0000313" key="8">
    <source>
        <dbReference type="Proteomes" id="UP000294338"/>
    </source>
</evidence>
<sequence>MMLNQTFLSFDFGIKSIGVATGQRITRTAYPLKAIKAQFGTPDWKQVDCLFQEWKPTHIVVGLPLNMDGSRQPFTEKTSFFAQCLNERYKITVDLHDERLSTVEARAKIFKQGGFSALLQKDFIDSLSAAIILESWLEHSHYQI</sequence>
<dbReference type="CDD" id="cd16964">
    <property type="entry name" value="YqgF"/>
    <property type="match status" value="1"/>
</dbReference>
<keyword evidence="2 5" id="KW-0690">Ribosome biogenesis</keyword>
<dbReference type="EMBL" id="LR217705">
    <property type="protein sequence ID" value="VFP80353.1"/>
    <property type="molecule type" value="Genomic_DNA"/>
</dbReference>
<evidence type="ECO:0000256" key="5">
    <source>
        <dbReference type="HAMAP-Rule" id="MF_00651"/>
    </source>
</evidence>